<dbReference type="InterPro" id="IPR036390">
    <property type="entry name" value="WH_DNA-bd_sf"/>
</dbReference>
<dbReference type="SUPFAM" id="SSF46785">
    <property type="entry name" value="Winged helix' DNA-binding domain"/>
    <property type="match status" value="1"/>
</dbReference>
<comment type="caution">
    <text evidence="2">The sequence shown here is derived from an EMBL/GenBank/DDBJ whole genome shotgun (WGS) entry which is preliminary data.</text>
</comment>
<dbReference type="GO" id="GO:0005829">
    <property type="term" value="C:cytosol"/>
    <property type="evidence" value="ECO:0007669"/>
    <property type="project" value="TreeGrafter"/>
</dbReference>
<protein>
    <submittedName>
        <fullName evidence="2">Crp/Fnr family transcriptional regulator</fullName>
    </submittedName>
</protein>
<keyword evidence="3" id="KW-1185">Reference proteome</keyword>
<sequence length="248" mass="26872">MAHYETSTLIDTLLSGNNLLLALRGPDLDMLRPHLRALQGASNTVLYDPGQNVQTVYFPCHRTLVSFLVSTDDSSAVEALLVGREGAVGGIVSQGNLPAFARIAIQTGGDLLSIPVSVLDECKSRSRAIDSLFSRYADCLVAQMFQTAACNAAHSIEQRTAKWIGAAIERSGSKEVPLTQERLAAMLGVGRSYISRVIGTFKRDGTLAVRRGHLVVKNEDQLRARACSCHEVVKQHFHAVLKGVYPEA</sequence>
<dbReference type="PANTHER" id="PTHR24567:SF74">
    <property type="entry name" value="HTH-TYPE TRANSCRIPTIONAL REGULATOR ARCR"/>
    <property type="match status" value="1"/>
</dbReference>
<dbReference type="InterPro" id="IPR014710">
    <property type="entry name" value="RmlC-like_jellyroll"/>
</dbReference>
<dbReference type="EMBL" id="QKVK01000002">
    <property type="protein sequence ID" value="PZF77949.1"/>
    <property type="molecule type" value="Genomic_DNA"/>
</dbReference>
<dbReference type="PROSITE" id="PS51063">
    <property type="entry name" value="HTH_CRP_2"/>
    <property type="match status" value="1"/>
</dbReference>
<feature type="domain" description="HTH crp-type" evidence="1">
    <location>
        <begin position="154"/>
        <end position="220"/>
    </location>
</feature>
<dbReference type="AlphaFoldDB" id="A0A2W2BP61"/>
<evidence type="ECO:0000313" key="3">
    <source>
        <dbReference type="Proteomes" id="UP000248795"/>
    </source>
</evidence>
<dbReference type="Pfam" id="PF13545">
    <property type="entry name" value="HTH_Crp_2"/>
    <property type="match status" value="1"/>
</dbReference>
<dbReference type="Gene3D" id="2.60.120.10">
    <property type="entry name" value="Jelly Rolls"/>
    <property type="match status" value="1"/>
</dbReference>
<evidence type="ECO:0000313" key="2">
    <source>
        <dbReference type="EMBL" id="PZF77949.1"/>
    </source>
</evidence>
<dbReference type="SMART" id="SM00419">
    <property type="entry name" value="HTH_CRP"/>
    <property type="match status" value="1"/>
</dbReference>
<dbReference type="InterPro" id="IPR050397">
    <property type="entry name" value="Env_Response_Regulators"/>
</dbReference>
<dbReference type="Proteomes" id="UP000248795">
    <property type="component" value="Unassembled WGS sequence"/>
</dbReference>
<evidence type="ECO:0000259" key="1">
    <source>
        <dbReference type="PROSITE" id="PS51063"/>
    </source>
</evidence>
<reference evidence="3" key="1">
    <citation type="submission" date="2018-06" db="EMBL/GenBank/DDBJ databases">
        <title>Aestuariibacter litoralis strain KCTC 52945T.</title>
        <authorList>
            <person name="Li X."/>
            <person name="Salam N."/>
            <person name="Li J.-L."/>
            <person name="Chen Y.-M."/>
            <person name="Yang Z.-W."/>
            <person name="Zhang L.-Y."/>
            <person name="Han M.-X."/>
            <person name="Xiao M."/>
            <person name="Li W.-J."/>
        </authorList>
    </citation>
    <scope>NUCLEOTIDE SEQUENCE [LARGE SCALE GENOMIC DNA]</scope>
    <source>
        <strain evidence="3">KCTC 52945</strain>
    </source>
</reference>
<gene>
    <name evidence="2" type="ORF">DK847_05850</name>
</gene>
<proteinExistence type="predicted"/>
<dbReference type="GO" id="GO:0003677">
    <property type="term" value="F:DNA binding"/>
    <property type="evidence" value="ECO:0007669"/>
    <property type="project" value="InterPro"/>
</dbReference>
<dbReference type="RefSeq" id="WP_111196781.1">
    <property type="nucleotide sequence ID" value="NZ_QKVK01000002.1"/>
</dbReference>
<dbReference type="InterPro" id="IPR012318">
    <property type="entry name" value="HTH_CRP"/>
</dbReference>
<organism evidence="2 3">
    <name type="scientific">Aestuariivirga litoralis</name>
    <dbReference type="NCBI Taxonomy" id="2650924"/>
    <lineage>
        <taxon>Bacteria</taxon>
        <taxon>Pseudomonadati</taxon>
        <taxon>Pseudomonadota</taxon>
        <taxon>Alphaproteobacteria</taxon>
        <taxon>Hyphomicrobiales</taxon>
        <taxon>Aestuariivirgaceae</taxon>
        <taxon>Aestuariivirga</taxon>
    </lineage>
</organism>
<name>A0A2W2BP61_9HYPH</name>
<dbReference type="PANTHER" id="PTHR24567">
    <property type="entry name" value="CRP FAMILY TRANSCRIPTIONAL REGULATORY PROTEIN"/>
    <property type="match status" value="1"/>
</dbReference>
<accession>A0A2W2BP61</accession>
<dbReference type="GO" id="GO:0003700">
    <property type="term" value="F:DNA-binding transcription factor activity"/>
    <property type="evidence" value="ECO:0007669"/>
    <property type="project" value="TreeGrafter"/>
</dbReference>